<proteinExistence type="predicted"/>
<sequence>MAMLETNVIIIVILLLLMVLMLFLFSLVILFACKPWRYLPLFRSSSFKLGELQRPLVSDGGDEHLNQGQTGEEGSREYDLEELAIRMKGFCRDGLTNKGFLLRLPISTKCSKLAVLGGHFRSFHWASICCSLREYFQAAIGPWKGSSFWYDIEGP</sequence>
<name>A0A816WM35_BRANA</name>
<keyword evidence="1" id="KW-0812">Transmembrane</keyword>
<gene>
    <name evidence="2" type="ORF">DARMORV10_A02P05370.1</name>
</gene>
<reference evidence="2" key="1">
    <citation type="submission" date="2021-01" db="EMBL/GenBank/DDBJ databases">
        <authorList>
            <consortium name="Genoscope - CEA"/>
            <person name="William W."/>
        </authorList>
    </citation>
    <scope>NUCLEOTIDE SEQUENCE</scope>
</reference>
<evidence type="ECO:0000313" key="2">
    <source>
        <dbReference type="EMBL" id="CAF2136648.1"/>
    </source>
</evidence>
<organism evidence="2">
    <name type="scientific">Brassica napus</name>
    <name type="common">Rape</name>
    <dbReference type="NCBI Taxonomy" id="3708"/>
    <lineage>
        <taxon>Eukaryota</taxon>
        <taxon>Viridiplantae</taxon>
        <taxon>Streptophyta</taxon>
        <taxon>Embryophyta</taxon>
        <taxon>Tracheophyta</taxon>
        <taxon>Spermatophyta</taxon>
        <taxon>Magnoliopsida</taxon>
        <taxon>eudicotyledons</taxon>
        <taxon>Gunneridae</taxon>
        <taxon>Pentapetalae</taxon>
        <taxon>rosids</taxon>
        <taxon>malvids</taxon>
        <taxon>Brassicales</taxon>
        <taxon>Brassicaceae</taxon>
        <taxon>Brassiceae</taxon>
        <taxon>Brassica</taxon>
    </lineage>
</organism>
<accession>A0A816WM35</accession>
<dbReference type="Proteomes" id="UP001295469">
    <property type="component" value="Chromosome A02"/>
</dbReference>
<evidence type="ECO:0000256" key="1">
    <source>
        <dbReference type="SAM" id="Phobius"/>
    </source>
</evidence>
<dbReference type="EMBL" id="HG994356">
    <property type="protein sequence ID" value="CAF2136648.1"/>
    <property type="molecule type" value="Genomic_DNA"/>
</dbReference>
<protein>
    <submittedName>
        <fullName evidence="2">(rape) hypothetical protein</fullName>
    </submittedName>
</protein>
<dbReference type="AlphaFoldDB" id="A0A816WM35"/>
<keyword evidence="1" id="KW-0472">Membrane</keyword>
<feature type="transmembrane region" description="Helical" evidence="1">
    <location>
        <begin position="6"/>
        <end position="33"/>
    </location>
</feature>
<keyword evidence="1" id="KW-1133">Transmembrane helix</keyword>